<dbReference type="Proteomes" id="UP001177670">
    <property type="component" value="Unassembled WGS sequence"/>
</dbReference>
<organism evidence="1 2">
    <name type="scientific">Melipona bicolor</name>
    <dbReference type="NCBI Taxonomy" id="60889"/>
    <lineage>
        <taxon>Eukaryota</taxon>
        <taxon>Metazoa</taxon>
        <taxon>Ecdysozoa</taxon>
        <taxon>Arthropoda</taxon>
        <taxon>Hexapoda</taxon>
        <taxon>Insecta</taxon>
        <taxon>Pterygota</taxon>
        <taxon>Neoptera</taxon>
        <taxon>Endopterygota</taxon>
        <taxon>Hymenoptera</taxon>
        <taxon>Apocrita</taxon>
        <taxon>Aculeata</taxon>
        <taxon>Apoidea</taxon>
        <taxon>Anthophila</taxon>
        <taxon>Apidae</taxon>
        <taxon>Melipona</taxon>
    </lineage>
</organism>
<gene>
    <name evidence="1" type="ORF">K0M31_017109</name>
</gene>
<accession>A0AA40FDF0</accession>
<proteinExistence type="predicted"/>
<comment type="caution">
    <text evidence="1">The sequence shown here is derived from an EMBL/GenBank/DDBJ whole genome shotgun (WGS) entry which is preliminary data.</text>
</comment>
<dbReference type="EMBL" id="JAHYIQ010000058">
    <property type="protein sequence ID" value="KAK1116956.1"/>
    <property type="molecule type" value="Genomic_DNA"/>
</dbReference>
<dbReference type="AlphaFoldDB" id="A0AA40FDF0"/>
<evidence type="ECO:0000313" key="2">
    <source>
        <dbReference type="Proteomes" id="UP001177670"/>
    </source>
</evidence>
<keyword evidence="2" id="KW-1185">Reference proteome</keyword>
<reference evidence="1" key="1">
    <citation type="submission" date="2021-10" db="EMBL/GenBank/DDBJ databases">
        <title>Melipona bicolor Genome sequencing and assembly.</title>
        <authorList>
            <person name="Araujo N.S."/>
            <person name="Arias M.C."/>
        </authorList>
    </citation>
    <scope>NUCLEOTIDE SEQUENCE</scope>
    <source>
        <strain evidence="1">USP_2M_L1-L4_2017</strain>
        <tissue evidence="1">Whole body</tissue>
    </source>
</reference>
<evidence type="ECO:0000313" key="1">
    <source>
        <dbReference type="EMBL" id="KAK1116956.1"/>
    </source>
</evidence>
<name>A0AA40FDF0_9HYME</name>
<protein>
    <submittedName>
        <fullName evidence="1">Uncharacterized protein</fullName>
    </submittedName>
</protein>
<sequence length="99" mass="10966">MHTFAPVLHGRATTTAAINNRRSTSLDGLDDGAVRCGAETDVECYRTLAILVRLENQRCLRPPVVSLQSEEEEAEAEEEEEKKKLEISWEPKVNGVGSI</sequence>